<feature type="compositionally biased region" description="Polar residues" evidence="1">
    <location>
        <begin position="167"/>
        <end position="183"/>
    </location>
</feature>
<evidence type="ECO:0000313" key="2">
    <source>
        <dbReference type="EMBL" id="MED6158814.1"/>
    </source>
</evidence>
<dbReference type="EMBL" id="JASCZI010121006">
    <property type="protein sequence ID" value="MED6158814.1"/>
    <property type="molecule type" value="Genomic_DNA"/>
</dbReference>
<evidence type="ECO:0000256" key="1">
    <source>
        <dbReference type="SAM" id="MobiDB-lite"/>
    </source>
</evidence>
<organism evidence="2 3">
    <name type="scientific">Stylosanthes scabra</name>
    <dbReference type="NCBI Taxonomy" id="79078"/>
    <lineage>
        <taxon>Eukaryota</taxon>
        <taxon>Viridiplantae</taxon>
        <taxon>Streptophyta</taxon>
        <taxon>Embryophyta</taxon>
        <taxon>Tracheophyta</taxon>
        <taxon>Spermatophyta</taxon>
        <taxon>Magnoliopsida</taxon>
        <taxon>eudicotyledons</taxon>
        <taxon>Gunneridae</taxon>
        <taxon>Pentapetalae</taxon>
        <taxon>rosids</taxon>
        <taxon>fabids</taxon>
        <taxon>Fabales</taxon>
        <taxon>Fabaceae</taxon>
        <taxon>Papilionoideae</taxon>
        <taxon>50 kb inversion clade</taxon>
        <taxon>dalbergioids sensu lato</taxon>
        <taxon>Dalbergieae</taxon>
        <taxon>Pterocarpus clade</taxon>
        <taxon>Stylosanthes</taxon>
    </lineage>
</organism>
<gene>
    <name evidence="2" type="ORF">PIB30_036322</name>
</gene>
<proteinExistence type="predicted"/>
<keyword evidence="3" id="KW-1185">Reference proteome</keyword>
<dbReference type="Proteomes" id="UP001341840">
    <property type="component" value="Unassembled WGS sequence"/>
</dbReference>
<sequence length="301" mass="31985">MTSFQRYWKANIQSFATIYNSPICVRIQIRSGAHGTFRRLCHSGSSSIVRALPRQHGISAWEAGDRRGLGDSRIVPVIAGYSWEPGAESRTPSNTCSKCELNPKLWNDPSSILGILVAPCDTSFKTSRHRLQGERCFQTTTTKASPPERAPHTDTPSTRGKYKRSRPNSLQSPSVAETSVGSGVHNNDGILESVPVNLHVGVALVKVNPISSNVERDDAGNSAANGLLLVGEQGAPAKSGGTNFLQPHPIISHVTPVASNAIGMKNDDDGIASAKGCLLVGAHSANVKVQDLGSTGMVQNC</sequence>
<comment type="caution">
    <text evidence="2">The sequence shown here is derived from an EMBL/GenBank/DDBJ whole genome shotgun (WGS) entry which is preliminary data.</text>
</comment>
<name>A0ABU6UCS6_9FABA</name>
<reference evidence="2 3" key="1">
    <citation type="journal article" date="2023" name="Plants (Basel)">
        <title>Bridging the Gap: Combining Genomics and Transcriptomics Approaches to Understand Stylosanthes scabra, an Orphan Legume from the Brazilian Caatinga.</title>
        <authorList>
            <person name="Ferreira-Neto J.R.C."/>
            <person name="da Silva M.D."/>
            <person name="Binneck E."/>
            <person name="de Melo N.F."/>
            <person name="da Silva R.H."/>
            <person name="de Melo A.L.T.M."/>
            <person name="Pandolfi V."/>
            <person name="Bustamante F.O."/>
            <person name="Brasileiro-Vidal A.C."/>
            <person name="Benko-Iseppon A.M."/>
        </authorList>
    </citation>
    <scope>NUCLEOTIDE SEQUENCE [LARGE SCALE GENOMIC DNA]</scope>
    <source>
        <tissue evidence="2">Leaves</tissue>
    </source>
</reference>
<feature type="region of interest" description="Disordered" evidence="1">
    <location>
        <begin position="138"/>
        <end position="183"/>
    </location>
</feature>
<accession>A0ABU6UCS6</accession>
<protein>
    <submittedName>
        <fullName evidence="2">Uncharacterized protein</fullName>
    </submittedName>
</protein>
<evidence type="ECO:0000313" key="3">
    <source>
        <dbReference type="Proteomes" id="UP001341840"/>
    </source>
</evidence>